<proteinExistence type="predicted"/>
<accession>A0AAW1VB50</accession>
<reference evidence="1 2" key="1">
    <citation type="submission" date="2023-03" db="EMBL/GenBank/DDBJ databases">
        <title>Genome insight into feeding habits of ladybird beetles.</title>
        <authorList>
            <person name="Li H.-S."/>
            <person name="Huang Y.-H."/>
            <person name="Pang H."/>
        </authorList>
    </citation>
    <scope>NUCLEOTIDE SEQUENCE [LARGE SCALE GENOMIC DNA]</scope>
    <source>
        <strain evidence="1">SYSU_2023b</strain>
        <tissue evidence="1">Whole body</tissue>
    </source>
</reference>
<sequence length="197" mass="21198">MCKPCFGLSATEMRAAVLQRRNMYFWCPRCVASGDSVLDRKSIEGIIDTKINELTAFFEVELSKLSTQVNNLKDSNIDLVRLLSPAKLSGQLIEENVSNRDSVVAVVTDSLVDGMSTEGVAASLPDLKMEKLLNVLHVLGGVAAVASESNHGKSMTSDGVTRPVKDKISSGIHVSTNQIRKKSNMSPIMGMGKSSAL</sequence>
<evidence type="ECO:0000313" key="1">
    <source>
        <dbReference type="EMBL" id="KAK9892916.1"/>
    </source>
</evidence>
<keyword evidence="2" id="KW-1185">Reference proteome</keyword>
<protein>
    <submittedName>
        <fullName evidence="1">Uncharacterized protein</fullName>
    </submittedName>
</protein>
<dbReference type="Proteomes" id="UP001431783">
    <property type="component" value="Unassembled WGS sequence"/>
</dbReference>
<comment type="caution">
    <text evidence="1">The sequence shown here is derived from an EMBL/GenBank/DDBJ whole genome shotgun (WGS) entry which is preliminary data.</text>
</comment>
<name>A0AAW1VB50_9CUCU</name>
<organism evidence="1 2">
    <name type="scientific">Henosepilachna vigintioctopunctata</name>
    <dbReference type="NCBI Taxonomy" id="420089"/>
    <lineage>
        <taxon>Eukaryota</taxon>
        <taxon>Metazoa</taxon>
        <taxon>Ecdysozoa</taxon>
        <taxon>Arthropoda</taxon>
        <taxon>Hexapoda</taxon>
        <taxon>Insecta</taxon>
        <taxon>Pterygota</taxon>
        <taxon>Neoptera</taxon>
        <taxon>Endopterygota</taxon>
        <taxon>Coleoptera</taxon>
        <taxon>Polyphaga</taxon>
        <taxon>Cucujiformia</taxon>
        <taxon>Coccinelloidea</taxon>
        <taxon>Coccinellidae</taxon>
        <taxon>Epilachninae</taxon>
        <taxon>Epilachnini</taxon>
        <taxon>Henosepilachna</taxon>
    </lineage>
</organism>
<evidence type="ECO:0000313" key="2">
    <source>
        <dbReference type="Proteomes" id="UP001431783"/>
    </source>
</evidence>
<gene>
    <name evidence="1" type="ORF">WA026_022781</name>
</gene>
<dbReference type="AlphaFoldDB" id="A0AAW1VB50"/>
<dbReference type="EMBL" id="JARQZJ010000141">
    <property type="protein sequence ID" value="KAK9892916.1"/>
    <property type="molecule type" value="Genomic_DNA"/>
</dbReference>